<accession>A0AA88V1L4</accession>
<keyword evidence="4" id="KW-0735">Signal-anchor</keyword>
<evidence type="ECO:0000256" key="6">
    <source>
        <dbReference type="ARBA" id="ARBA00023136"/>
    </source>
</evidence>
<gene>
    <name evidence="10" type="ORF">RJ639_024368</name>
</gene>
<keyword evidence="5 7" id="KW-1133">Transmembrane helix</keyword>
<evidence type="ECO:0000256" key="3">
    <source>
        <dbReference type="ARBA" id="ARBA00022692"/>
    </source>
</evidence>
<comment type="similarity">
    <text evidence="2">Belongs to the PC-esterase family. TBL subfamily.</text>
</comment>
<feature type="transmembrane region" description="Helical" evidence="7">
    <location>
        <begin position="21"/>
        <end position="38"/>
    </location>
</feature>
<evidence type="ECO:0000256" key="5">
    <source>
        <dbReference type="ARBA" id="ARBA00022989"/>
    </source>
</evidence>
<comment type="caution">
    <text evidence="10">The sequence shown here is derived from an EMBL/GenBank/DDBJ whole genome shotgun (WGS) entry which is preliminary data.</text>
</comment>
<protein>
    <recommendedName>
        <fullName evidence="12">Trichome birefringence-like N-terminal domain-containing protein</fullName>
    </recommendedName>
</protein>
<name>A0AA88V1L4_9ASTE</name>
<dbReference type="GO" id="GO:0016020">
    <property type="term" value="C:membrane"/>
    <property type="evidence" value="ECO:0007669"/>
    <property type="project" value="UniProtKB-SubCell"/>
</dbReference>
<dbReference type="AlphaFoldDB" id="A0AA88V1L4"/>
<reference evidence="10" key="1">
    <citation type="submission" date="2022-12" db="EMBL/GenBank/DDBJ databases">
        <title>Draft genome assemblies for two species of Escallonia (Escalloniales).</title>
        <authorList>
            <person name="Chanderbali A."/>
            <person name="Dervinis C."/>
            <person name="Anghel I."/>
            <person name="Soltis D."/>
            <person name="Soltis P."/>
            <person name="Zapata F."/>
        </authorList>
    </citation>
    <scope>NUCLEOTIDE SEQUENCE</scope>
    <source>
        <strain evidence="10">UCBG64.0493</strain>
        <tissue evidence="10">Leaf</tissue>
    </source>
</reference>
<evidence type="ECO:0000259" key="8">
    <source>
        <dbReference type="Pfam" id="PF13839"/>
    </source>
</evidence>
<evidence type="ECO:0000313" key="10">
    <source>
        <dbReference type="EMBL" id="KAK2999373.1"/>
    </source>
</evidence>
<evidence type="ECO:0000256" key="7">
    <source>
        <dbReference type="SAM" id="Phobius"/>
    </source>
</evidence>
<feature type="domain" description="Trichome birefringence-like C-terminal" evidence="8">
    <location>
        <begin position="110"/>
        <end position="286"/>
    </location>
</feature>
<dbReference type="InterPro" id="IPR025846">
    <property type="entry name" value="TBL_N"/>
</dbReference>
<proteinExistence type="inferred from homology"/>
<dbReference type="InterPro" id="IPR029962">
    <property type="entry name" value="TBL"/>
</dbReference>
<dbReference type="EMBL" id="JAVXUP010003301">
    <property type="protein sequence ID" value="KAK2999373.1"/>
    <property type="molecule type" value="Genomic_DNA"/>
</dbReference>
<dbReference type="GO" id="GO:0005794">
    <property type="term" value="C:Golgi apparatus"/>
    <property type="evidence" value="ECO:0007669"/>
    <property type="project" value="TreeGrafter"/>
</dbReference>
<keyword evidence="3 7" id="KW-0812">Transmembrane</keyword>
<feature type="domain" description="Trichome birefringence-like C-terminal" evidence="8">
    <location>
        <begin position="290"/>
        <end position="394"/>
    </location>
</feature>
<dbReference type="InterPro" id="IPR026057">
    <property type="entry name" value="TBL_C"/>
</dbReference>
<dbReference type="Proteomes" id="UP001188597">
    <property type="component" value="Unassembled WGS sequence"/>
</dbReference>
<evidence type="ECO:0000256" key="2">
    <source>
        <dbReference type="ARBA" id="ARBA00007727"/>
    </source>
</evidence>
<evidence type="ECO:0000313" key="11">
    <source>
        <dbReference type="Proteomes" id="UP001188597"/>
    </source>
</evidence>
<evidence type="ECO:0000259" key="9">
    <source>
        <dbReference type="Pfam" id="PF14416"/>
    </source>
</evidence>
<evidence type="ECO:0000256" key="1">
    <source>
        <dbReference type="ARBA" id="ARBA00004167"/>
    </source>
</evidence>
<feature type="domain" description="Trichome birefringence-like N-terminal" evidence="9">
    <location>
        <begin position="57"/>
        <end position="109"/>
    </location>
</feature>
<sequence>MASTHKLVLQIWKVLYNFHSLVGLLLTALVVTAVYLAGDSSRLLTDQETLKKPFPICDFFLGKWVYDNKSQPLYKEQNCSFMVEDFACEKYGRKDLKYQEWRWQPNDCDLPRFNAKALLEKLRDKRLVFAGDSLNKNQWISLLCLIDSAIPSSEKHANWHNALITFKATLEIQLKLKALKLIKCLYVMKEYNASIDFYWEPLLVESNCDDPVNHHVRNRVFRNSMEKHARQWSDADILVFDSFMWWREPNMKLLRGSFEDTNATYEDVEEQLGYEIALRTWSDWAEEWGMSTDQNCYNETEPILEEGHWGSGSDVKIMRAAEGTIQGLAARGLKVQILNITQLSEYRKEAHPTIYRKHWIPPTKEQMLNPKSYSDCVHWCLPGVPDVWNQILYAYILHDS</sequence>
<keyword evidence="6 7" id="KW-0472">Membrane</keyword>
<dbReference type="Pfam" id="PF14416">
    <property type="entry name" value="PMR5N"/>
    <property type="match status" value="1"/>
</dbReference>
<dbReference type="Pfam" id="PF13839">
    <property type="entry name" value="PC-Esterase"/>
    <property type="match status" value="2"/>
</dbReference>
<evidence type="ECO:0000256" key="4">
    <source>
        <dbReference type="ARBA" id="ARBA00022968"/>
    </source>
</evidence>
<organism evidence="10 11">
    <name type="scientific">Escallonia herrerae</name>
    <dbReference type="NCBI Taxonomy" id="1293975"/>
    <lineage>
        <taxon>Eukaryota</taxon>
        <taxon>Viridiplantae</taxon>
        <taxon>Streptophyta</taxon>
        <taxon>Embryophyta</taxon>
        <taxon>Tracheophyta</taxon>
        <taxon>Spermatophyta</taxon>
        <taxon>Magnoliopsida</taxon>
        <taxon>eudicotyledons</taxon>
        <taxon>Gunneridae</taxon>
        <taxon>Pentapetalae</taxon>
        <taxon>asterids</taxon>
        <taxon>campanulids</taxon>
        <taxon>Escalloniales</taxon>
        <taxon>Escalloniaceae</taxon>
        <taxon>Escallonia</taxon>
    </lineage>
</organism>
<comment type="subcellular location">
    <subcellularLocation>
        <location evidence="1">Membrane</location>
        <topology evidence="1">Single-pass membrane protein</topology>
    </subcellularLocation>
</comment>
<evidence type="ECO:0008006" key="12">
    <source>
        <dbReference type="Google" id="ProtNLM"/>
    </source>
</evidence>
<dbReference type="GO" id="GO:0016413">
    <property type="term" value="F:O-acetyltransferase activity"/>
    <property type="evidence" value="ECO:0007669"/>
    <property type="project" value="InterPro"/>
</dbReference>
<dbReference type="PANTHER" id="PTHR32285:SF239">
    <property type="entry name" value="PROTEIN TRICHOME BIREFRINGENCE-LIKE 34"/>
    <property type="match status" value="1"/>
</dbReference>
<dbReference type="PANTHER" id="PTHR32285">
    <property type="entry name" value="PROTEIN TRICHOME BIREFRINGENCE-LIKE 9-RELATED"/>
    <property type="match status" value="1"/>
</dbReference>
<keyword evidence="11" id="KW-1185">Reference proteome</keyword>